<sequence length="618" mass="61391">MTANTRTLALLFMVATAVVIVPWVTTAMSLVLSAASLGRESAALRLELVAGGITRDIAEYVGAGIALPDAVGLSDYLGEELGPAEGVVIAAVETPEGRVVGRWSAPGRLDLVSGATDAAALEQAGVVAAAFPVVVDGAVVGRLVLGRATDVSPPGLDGAGLRFVVVLVTALLLAGHMVLSTWRDLVERPQQTVVALQQRMAERKFDASSGDLRDGPVGPLAEALNRLLVAVNDRVARAHAYLLEVRDFSFNRDAAAAAGQLGDHLTRSGAFAPDGLVPLRLDHGGLAVGPATFRITLVAAIAAGMVMTGGDASIPPVAAVTAAVAGAAAGAFLRLLPPVPRPAFAAGLAAAIIVVLPVFHEALFALPLLALATAAAVAAVAGVASRHPAITAGTAVHGALGLSAGAGVVHLESLVGGTWMSWVVAILALVGLALQGSRFGTAAAARGNAGVPQRPLALALPIVAWAGAGLWLAAVTPFMPGAAFGTIVLWGAHLAAAVGAGAMLLVLYRWRSRMVAVVTIPAALAVAAVVAPLADAPLAVTIGGLVIGAAAPAARGLQALDDGGTAWPWASLAAILGVVAGWVTGPVGAAGLLVLCALAAAAAAAAEGALALRGGLKR</sequence>
<evidence type="ECO:0000313" key="2">
    <source>
        <dbReference type="EMBL" id="SOE00359.1"/>
    </source>
</evidence>
<dbReference type="RefSeq" id="WP_097281172.1">
    <property type="nucleotide sequence ID" value="NZ_OCNJ01000012.1"/>
</dbReference>
<gene>
    <name evidence="2" type="ORF">SAMN05421508_11255</name>
</gene>
<feature type="transmembrane region" description="Helical" evidence="1">
    <location>
        <begin position="487"/>
        <end position="507"/>
    </location>
</feature>
<feature type="transmembrane region" description="Helical" evidence="1">
    <location>
        <begin position="537"/>
        <end position="554"/>
    </location>
</feature>
<dbReference type="AlphaFoldDB" id="A0A286GZ33"/>
<feature type="transmembrane region" description="Helical" evidence="1">
    <location>
        <begin position="417"/>
        <end position="434"/>
    </location>
</feature>
<dbReference type="OrthoDB" id="8452985at2"/>
<accession>A0A286GZ33</accession>
<feature type="transmembrane region" description="Helical" evidence="1">
    <location>
        <begin position="514"/>
        <end position="531"/>
    </location>
</feature>
<feature type="transmembrane region" description="Helical" evidence="1">
    <location>
        <begin position="159"/>
        <end position="179"/>
    </location>
</feature>
<evidence type="ECO:0000313" key="3">
    <source>
        <dbReference type="Proteomes" id="UP000219621"/>
    </source>
</evidence>
<feature type="transmembrane region" description="Helical" evidence="1">
    <location>
        <begin position="589"/>
        <end position="612"/>
    </location>
</feature>
<dbReference type="Proteomes" id="UP000219621">
    <property type="component" value="Unassembled WGS sequence"/>
</dbReference>
<keyword evidence="3" id="KW-1185">Reference proteome</keyword>
<feature type="transmembrane region" description="Helical" evidence="1">
    <location>
        <begin position="343"/>
        <end position="359"/>
    </location>
</feature>
<dbReference type="EMBL" id="OCNJ01000012">
    <property type="protein sequence ID" value="SOE00359.1"/>
    <property type="molecule type" value="Genomic_DNA"/>
</dbReference>
<feature type="transmembrane region" description="Helical" evidence="1">
    <location>
        <begin position="566"/>
        <end position="583"/>
    </location>
</feature>
<feature type="transmembrane region" description="Helical" evidence="1">
    <location>
        <begin position="455"/>
        <end position="475"/>
    </location>
</feature>
<keyword evidence="1" id="KW-0812">Transmembrane</keyword>
<keyword evidence="1" id="KW-1133">Transmembrane helix</keyword>
<feature type="transmembrane region" description="Helical" evidence="1">
    <location>
        <begin position="365"/>
        <end position="383"/>
    </location>
</feature>
<organism evidence="2 3">
    <name type="scientific">Caenispirillum bisanense</name>
    <dbReference type="NCBI Taxonomy" id="414052"/>
    <lineage>
        <taxon>Bacteria</taxon>
        <taxon>Pseudomonadati</taxon>
        <taxon>Pseudomonadota</taxon>
        <taxon>Alphaproteobacteria</taxon>
        <taxon>Rhodospirillales</taxon>
        <taxon>Novispirillaceae</taxon>
        <taxon>Caenispirillum</taxon>
    </lineage>
</organism>
<feature type="transmembrane region" description="Helical" evidence="1">
    <location>
        <begin position="286"/>
        <end position="307"/>
    </location>
</feature>
<reference evidence="2 3" key="1">
    <citation type="submission" date="2017-09" db="EMBL/GenBank/DDBJ databases">
        <authorList>
            <person name="Ehlers B."/>
            <person name="Leendertz F.H."/>
        </authorList>
    </citation>
    <scope>NUCLEOTIDE SEQUENCE [LARGE SCALE GENOMIC DNA]</scope>
    <source>
        <strain evidence="2 3">USBA 140</strain>
    </source>
</reference>
<evidence type="ECO:0000256" key="1">
    <source>
        <dbReference type="SAM" id="Phobius"/>
    </source>
</evidence>
<protein>
    <submittedName>
        <fullName evidence="2">Uncharacterized protein</fullName>
    </submittedName>
</protein>
<feature type="transmembrane region" description="Helical" evidence="1">
    <location>
        <begin position="313"/>
        <end position="336"/>
    </location>
</feature>
<keyword evidence="1" id="KW-0472">Membrane</keyword>
<name>A0A286GZ33_9PROT</name>
<proteinExistence type="predicted"/>
<feature type="transmembrane region" description="Helical" evidence="1">
    <location>
        <begin position="390"/>
        <end position="411"/>
    </location>
</feature>